<keyword evidence="3" id="KW-0862">Zinc</keyword>
<name>A0A067RAL7_ZOONE</name>
<dbReference type="eggNOG" id="ENOG502SEEV">
    <property type="taxonomic scope" value="Eukaryota"/>
</dbReference>
<dbReference type="SMART" id="SM00980">
    <property type="entry name" value="THAP"/>
    <property type="match status" value="1"/>
</dbReference>
<reference evidence="9 10" key="1">
    <citation type="journal article" date="2014" name="Nat. Commun.">
        <title>Molecular traces of alternative social organization in a termite genome.</title>
        <authorList>
            <person name="Terrapon N."/>
            <person name="Li C."/>
            <person name="Robertson H.M."/>
            <person name="Ji L."/>
            <person name="Meng X."/>
            <person name="Booth W."/>
            <person name="Chen Z."/>
            <person name="Childers C.P."/>
            <person name="Glastad K.M."/>
            <person name="Gokhale K."/>
            <person name="Gowin J."/>
            <person name="Gronenberg W."/>
            <person name="Hermansen R.A."/>
            <person name="Hu H."/>
            <person name="Hunt B.G."/>
            <person name="Huylmans A.K."/>
            <person name="Khalil S.M."/>
            <person name="Mitchell R.D."/>
            <person name="Munoz-Torres M.C."/>
            <person name="Mustard J.A."/>
            <person name="Pan H."/>
            <person name="Reese J.T."/>
            <person name="Scharf M.E."/>
            <person name="Sun F."/>
            <person name="Vogel H."/>
            <person name="Xiao J."/>
            <person name="Yang W."/>
            <person name="Yang Z."/>
            <person name="Yang Z."/>
            <person name="Zhou J."/>
            <person name="Zhu J."/>
            <person name="Brent C.S."/>
            <person name="Elsik C.G."/>
            <person name="Goodisman M.A."/>
            <person name="Liberles D.A."/>
            <person name="Roe R.M."/>
            <person name="Vargo E.L."/>
            <person name="Vilcinskas A."/>
            <person name="Wang J."/>
            <person name="Bornberg-Bauer E."/>
            <person name="Korb J."/>
            <person name="Zhang G."/>
            <person name="Liebig J."/>
        </authorList>
    </citation>
    <scope>NUCLEOTIDE SEQUENCE [LARGE SCALE GENOMIC DNA]</scope>
    <source>
        <tissue evidence="9">Whole organism</tissue>
    </source>
</reference>
<evidence type="ECO:0000313" key="9">
    <source>
        <dbReference type="EMBL" id="KDR15670.1"/>
    </source>
</evidence>
<evidence type="ECO:0000256" key="1">
    <source>
        <dbReference type="ARBA" id="ARBA00022723"/>
    </source>
</evidence>
<evidence type="ECO:0000256" key="3">
    <source>
        <dbReference type="ARBA" id="ARBA00022833"/>
    </source>
</evidence>
<dbReference type="SMART" id="SM00692">
    <property type="entry name" value="DM3"/>
    <property type="match status" value="1"/>
</dbReference>
<keyword evidence="4 5" id="KW-0238">DNA-binding</keyword>
<feature type="coiled-coil region" evidence="6">
    <location>
        <begin position="363"/>
        <end position="390"/>
    </location>
</feature>
<evidence type="ECO:0000313" key="10">
    <source>
        <dbReference type="Proteomes" id="UP000027135"/>
    </source>
</evidence>
<dbReference type="InterPro" id="IPR052224">
    <property type="entry name" value="THAP_domain_protein"/>
</dbReference>
<dbReference type="InterPro" id="IPR038441">
    <property type="entry name" value="THAP_Znf_sf"/>
</dbReference>
<feature type="compositionally biased region" description="Basic and acidic residues" evidence="7">
    <location>
        <begin position="110"/>
        <end position="135"/>
    </location>
</feature>
<evidence type="ECO:0000259" key="8">
    <source>
        <dbReference type="PROSITE" id="PS50950"/>
    </source>
</evidence>
<sequence length="432" mass="49138">MPSCCVLNCLHNSFGPFRLFRFPADEERRLKWAVNCGRINWFPNDYTRICEVHFDESQFEQKRRDGKKLLKWNAVPTLFNTSDRPKGTIKRNFWRKKDSEDETSPEAPDEIDKTTAKPRSCDRQGPLTDHEHLQETDEISLIKAVLEKMGHEVQSENFHFEFNQHVENKITNDSVSPAVAKKVKSPVRKPPFKRYPPKRIKLQAKILSGQDSNVTEEIPRAQEEAWKCAEETDVPKEEPEDREDELAQIKAEIKKLLKEASVDQLSGSHILKSAIIPTMCTVSSLPPRIASVKKHVQNGMTVEETTSSRSFIILSPLSTEISINGRCKDQDFVENYTVISEKNRCLPVEVGIQTDNVTDVEVVSRLKAEVELLKHQLAEKNKKIHQLEQRLAAILQPGQVLLLQKFGSNLSGAKKFVILGKQPGKIAAEKVS</sequence>
<evidence type="ECO:0000256" key="2">
    <source>
        <dbReference type="ARBA" id="ARBA00022771"/>
    </source>
</evidence>
<dbReference type="GO" id="GO:0008270">
    <property type="term" value="F:zinc ion binding"/>
    <property type="evidence" value="ECO:0007669"/>
    <property type="project" value="UniProtKB-KW"/>
</dbReference>
<feature type="compositionally biased region" description="Acidic residues" evidence="7">
    <location>
        <begin position="100"/>
        <end position="109"/>
    </location>
</feature>
<dbReference type="EMBL" id="KK852818">
    <property type="protein sequence ID" value="KDR15670.1"/>
    <property type="molecule type" value="Genomic_DNA"/>
</dbReference>
<dbReference type="PANTHER" id="PTHR46927">
    <property type="entry name" value="AGAP005574-PA"/>
    <property type="match status" value="1"/>
</dbReference>
<evidence type="ECO:0000256" key="6">
    <source>
        <dbReference type="SAM" id="Coils"/>
    </source>
</evidence>
<feature type="region of interest" description="Disordered" evidence="7">
    <location>
        <begin position="90"/>
        <end position="135"/>
    </location>
</feature>
<dbReference type="InParanoid" id="A0A067RAL7"/>
<dbReference type="PROSITE" id="PS50950">
    <property type="entry name" value="ZF_THAP"/>
    <property type="match status" value="1"/>
</dbReference>
<dbReference type="PANTHER" id="PTHR46927:SF3">
    <property type="entry name" value="THAP-TYPE DOMAIN-CONTAINING PROTEIN"/>
    <property type="match status" value="1"/>
</dbReference>
<dbReference type="Gene3D" id="6.20.210.20">
    <property type="entry name" value="THAP domain"/>
    <property type="match status" value="1"/>
</dbReference>
<dbReference type="InterPro" id="IPR006612">
    <property type="entry name" value="THAP_Znf"/>
</dbReference>
<accession>A0A067RAL7</accession>
<dbReference type="GO" id="GO:0003677">
    <property type="term" value="F:DNA binding"/>
    <property type="evidence" value="ECO:0007669"/>
    <property type="project" value="UniProtKB-UniRule"/>
</dbReference>
<protein>
    <submittedName>
        <fullName evidence="9">THAP domain-containing protein 4</fullName>
    </submittedName>
</protein>
<keyword evidence="2 5" id="KW-0863">Zinc-finger</keyword>
<dbReference type="SUPFAM" id="SSF57716">
    <property type="entry name" value="Glucocorticoid receptor-like (DNA-binding domain)"/>
    <property type="match status" value="1"/>
</dbReference>
<keyword evidence="1" id="KW-0479">Metal-binding</keyword>
<dbReference type="Proteomes" id="UP000027135">
    <property type="component" value="Unassembled WGS sequence"/>
</dbReference>
<proteinExistence type="predicted"/>
<evidence type="ECO:0000256" key="5">
    <source>
        <dbReference type="PROSITE-ProRule" id="PRU00309"/>
    </source>
</evidence>
<feature type="domain" description="THAP-type" evidence="8">
    <location>
        <begin position="1"/>
        <end position="79"/>
    </location>
</feature>
<keyword evidence="6" id="KW-0175">Coiled coil</keyword>
<gene>
    <name evidence="9" type="ORF">L798_09747</name>
</gene>
<keyword evidence="10" id="KW-1185">Reference proteome</keyword>
<evidence type="ECO:0000256" key="7">
    <source>
        <dbReference type="SAM" id="MobiDB-lite"/>
    </source>
</evidence>
<evidence type="ECO:0000256" key="4">
    <source>
        <dbReference type="ARBA" id="ARBA00023125"/>
    </source>
</evidence>
<organism evidence="9 10">
    <name type="scientific">Zootermopsis nevadensis</name>
    <name type="common">Dampwood termite</name>
    <dbReference type="NCBI Taxonomy" id="136037"/>
    <lineage>
        <taxon>Eukaryota</taxon>
        <taxon>Metazoa</taxon>
        <taxon>Ecdysozoa</taxon>
        <taxon>Arthropoda</taxon>
        <taxon>Hexapoda</taxon>
        <taxon>Insecta</taxon>
        <taxon>Pterygota</taxon>
        <taxon>Neoptera</taxon>
        <taxon>Polyneoptera</taxon>
        <taxon>Dictyoptera</taxon>
        <taxon>Blattodea</taxon>
        <taxon>Blattoidea</taxon>
        <taxon>Termitoidae</taxon>
        <taxon>Termopsidae</taxon>
        <taxon>Zootermopsis</taxon>
    </lineage>
</organism>
<dbReference type="Pfam" id="PF05485">
    <property type="entry name" value="THAP"/>
    <property type="match status" value="1"/>
</dbReference>
<dbReference type="AlphaFoldDB" id="A0A067RAL7"/>